<evidence type="ECO:0000313" key="2">
    <source>
        <dbReference type="EMBL" id="CAH1244110.1"/>
    </source>
</evidence>
<dbReference type="Proteomes" id="UP000838412">
    <property type="component" value="Chromosome 13"/>
</dbReference>
<gene>
    <name evidence="2" type="primary">Hypp7209</name>
    <name evidence="2" type="ORF">BLAG_LOCUS6834</name>
</gene>
<dbReference type="EMBL" id="OV696698">
    <property type="protein sequence ID" value="CAH1244110.1"/>
    <property type="molecule type" value="Genomic_DNA"/>
</dbReference>
<feature type="signal peptide" evidence="1">
    <location>
        <begin position="1"/>
        <end position="22"/>
    </location>
</feature>
<dbReference type="OrthoDB" id="9992296at2759"/>
<accession>A0A8K0E8K9</accession>
<protein>
    <submittedName>
        <fullName evidence="2">Hypp7209 protein</fullName>
    </submittedName>
</protein>
<keyword evidence="3" id="KW-1185">Reference proteome</keyword>
<name>A0A8K0E8K9_BRALA</name>
<reference evidence="2" key="1">
    <citation type="submission" date="2022-01" db="EMBL/GenBank/DDBJ databases">
        <authorList>
            <person name="Braso-Vives M."/>
        </authorList>
    </citation>
    <scope>NUCLEOTIDE SEQUENCE</scope>
</reference>
<evidence type="ECO:0000256" key="1">
    <source>
        <dbReference type="SAM" id="SignalP"/>
    </source>
</evidence>
<evidence type="ECO:0000313" key="3">
    <source>
        <dbReference type="Proteomes" id="UP000838412"/>
    </source>
</evidence>
<keyword evidence="1" id="KW-0732">Signal</keyword>
<proteinExistence type="predicted"/>
<feature type="chain" id="PRO_5035425178" evidence="1">
    <location>
        <begin position="23"/>
        <end position="342"/>
    </location>
</feature>
<organism evidence="2 3">
    <name type="scientific">Branchiostoma lanceolatum</name>
    <name type="common">Common lancelet</name>
    <name type="synonym">Amphioxus lanceolatum</name>
    <dbReference type="NCBI Taxonomy" id="7740"/>
    <lineage>
        <taxon>Eukaryota</taxon>
        <taxon>Metazoa</taxon>
        <taxon>Chordata</taxon>
        <taxon>Cephalochordata</taxon>
        <taxon>Leptocardii</taxon>
        <taxon>Amphioxiformes</taxon>
        <taxon>Branchiostomatidae</taxon>
        <taxon>Branchiostoma</taxon>
    </lineage>
</organism>
<sequence>MSGFCFFLPLAVFALSVASSSGFTLLAAEPDTHVLGRFKQAGREFVVESTALEDEIVSEIGVIQDEGVYTLSRLHIPAKYLNTRQVPGLREKVVGEAGEFLRRAAEAGLKLGTAAKVYDRLVHRLYNSTHGKAMEKSQLRFAPMYHLSVARVAQRLAKQGLNTTDGLCTDSLSYVHGNGLFSCEEDFHRAVPVKAAVTSASRVRRQAFGGRSYSRDVDELYLDVPELYEGHIQWTYGNIPVAWWKTAQRIARKVACGSPSCRQTGCEEFYEGWFLRNTDYGCCSVRDEPNRSGCCRIASMSCYVHQARCSCCVIPYYCGWGCIPDPVSCYGWDRVYSYGYNS</sequence>
<dbReference type="AlphaFoldDB" id="A0A8K0E8K9"/>